<reference evidence="2 3" key="1">
    <citation type="submission" date="2024-08" db="EMBL/GenBank/DDBJ databases">
        <title>The draft genome of Apodemus speciosus.</title>
        <authorList>
            <person name="Nabeshima K."/>
            <person name="Suzuki S."/>
            <person name="Onuma M."/>
        </authorList>
    </citation>
    <scope>NUCLEOTIDE SEQUENCE [LARGE SCALE GENOMIC DNA]</scope>
    <source>
        <strain evidence="2">IB14-021</strain>
    </source>
</reference>
<feature type="compositionally biased region" description="Low complexity" evidence="1">
    <location>
        <begin position="56"/>
        <end position="67"/>
    </location>
</feature>
<dbReference type="EMBL" id="BAAFST010000006">
    <property type="protein sequence ID" value="GAB1290972.1"/>
    <property type="molecule type" value="Genomic_DNA"/>
</dbReference>
<comment type="caution">
    <text evidence="2">The sequence shown here is derived from an EMBL/GenBank/DDBJ whole genome shotgun (WGS) entry which is preliminary data.</text>
</comment>
<proteinExistence type="predicted"/>
<feature type="region of interest" description="Disordered" evidence="1">
    <location>
        <begin position="1"/>
        <end position="77"/>
    </location>
</feature>
<protein>
    <submittedName>
        <fullName evidence="2">Uncharacterized protein</fullName>
    </submittedName>
</protein>
<sequence length="77" mass="7218">MAGALPGRELRPRSDGGTGGDGPGRDHGSGGRGGRGGAAGGGGGCGLQGSVGGGMARASSRNSSEEAWGALQAPQQQ</sequence>
<name>A0ABQ0EVA2_APOSI</name>
<gene>
    <name evidence="2" type="ORF">APTSU1_000620200</name>
</gene>
<evidence type="ECO:0000313" key="2">
    <source>
        <dbReference type="EMBL" id="GAB1290972.1"/>
    </source>
</evidence>
<organism evidence="2 3">
    <name type="scientific">Apodemus speciosus</name>
    <name type="common">Large Japanese field mouse</name>
    <dbReference type="NCBI Taxonomy" id="105296"/>
    <lineage>
        <taxon>Eukaryota</taxon>
        <taxon>Metazoa</taxon>
        <taxon>Chordata</taxon>
        <taxon>Craniata</taxon>
        <taxon>Vertebrata</taxon>
        <taxon>Euteleostomi</taxon>
        <taxon>Mammalia</taxon>
        <taxon>Eutheria</taxon>
        <taxon>Euarchontoglires</taxon>
        <taxon>Glires</taxon>
        <taxon>Rodentia</taxon>
        <taxon>Myomorpha</taxon>
        <taxon>Muroidea</taxon>
        <taxon>Muridae</taxon>
        <taxon>Murinae</taxon>
        <taxon>Apodemus</taxon>
    </lineage>
</organism>
<keyword evidence="3" id="KW-1185">Reference proteome</keyword>
<feature type="compositionally biased region" description="Gly residues" evidence="1">
    <location>
        <begin position="30"/>
        <end position="55"/>
    </location>
</feature>
<evidence type="ECO:0000313" key="3">
    <source>
        <dbReference type="Proteomes" id="UP001623349"/>
    </source>
</evidence>
<evidence type="ECO:0000256" key="1">
    <source>
        <dbReference type="SAM" id="MobiDB-lite"/>
    </source>
</evidence>
<accession>A0ABQ0EVA2</accession>
<dbReference type="Proteomes" id="UP001623349">
    <property type="component" value="Unassembled WGS sequence"/>
</dbReference>